<feature type="site" description="Cleavage; by autolysis" evidence="2">
    <location>
        <begin position="105"/>
        <end position="106"/>
    </location>
</feature>
<dbReference type="AlphaFoldDB" id="A0A7S3G7V1"/>
<dbReference type="EMBL" id="HBIB01026099">
    <property type="protein sequence ID" value="CAE0254583.1"/>
    <property type="molecule type" value="Transcribed_RNA"/>
</dbReference>
<dbReference type="Pfam" id="PF01112">
    <property type="entry name" value="Asparaginase_2"/>
    <property type="match status" value="1"/>
</dbReference>
<proteinExistence type="predicted"/>
<organism evidence="3">
    <name type="scientific">Palpitomonas bilix</name>
    <dbReference type="NCBI Taxonomy" id="652834"/>
    <lineage>
        <taxon>Eukaryota</taxon>
        <taxon>Eukaryota incertae sedis</taxon>
    </lineage>
</organism>
<dbReference type="PANTHER" id="PTHR10188:SF6">
    <property type="entry name" value="N(4)-(BETA-N-ACETYLGLUCOSAMINYL)-L-ASPARAGINASE"/>
    <property type="match status" value="1"/>
</dbReference>
<dbReference type="GO" id="GO:0016811">
    <property type="term" value="F:hydrolase activity, acting on carbon-nitrogen (but not peptide) bonds, in linear amides"/>
    <property type="evidence" value="ECO:0007669"/>
    <property type="project" value="UniProtKB-ARBA"/>
</dbReference>
<dbReference type="PANTHER" id="PTHR10188">
    <property type="entry name" value="L-ASPARAGINASE"/>
    <property type="match status" value="1"/>
</dbReference>
<sequence>MCGRSKEYGAVSSARSIKNPVLICSEILDRRKNVSSDCHSVPPLHLCSHGADDFARSVQPSLVCDNEDLMSDEARALWARQRKETEGSVKPADHLVTHDYHARMDTVGVAYIGEDKDGQLVAYTATSSGGLLLKSEGRVGSAAIPMASGYCSVGQENCTAALVSGTGECAMINSLAKTLSATLEGHSFSDDEVCESKTQIGTP</sequence>
<accession>A0A7S3G7V1</accession>
<reference evidence="3" key="1">
    <citation type="submission" date="2021-01" db="EMBL/GenBank/DDBJ databases">
        <authorList>
            <person name="Corre E."/>
            <person name="Pelletier E."/>
            <person name="Niang G."/>
            <person name="Scheremetjew M."/>
            <person name="Finn R."/>
            <person name="Kale V."/>
            <person name="Holt S."/>
            <person name="Cochrane G."/>
            <person name="Meng A."/>
            <person name="Brown T."/>
            <person name="Cohen L."/>
        </authorList>
    </citation>
    <scope>NUCLEOTIDE SEQUENCE</scope>
    <source>
        <strain evidence="3">NIES-2562</strain>
    </source>
</reference>
<name>A0A7S3G7V1_9EUKA</name>
<feature type="active site" description="Nucleophile" evidence="1">
    <location>
        <position position="106"/>
    </location>
</feature>
<gene>
    <name evidence="3" type="ORF">PBIL07802_LOCUS16831</name>
</gene>
<evidence type="ECO:0000256" key="2">
    <source>
        <dbReference type="PIRSR" id="PIRSR600246-3"/>
    </source>
</evidence>
<evidence type="ECO:0000313" key="3">
    <source>
        <dbReference type="EMBL" id="CAE0254583.1"/>
    </source>
</evidence>
<protein>
    <submittedName>
        <fullName evidence="3">Uncharacterized protein</fullName>
    </submittedName>
</protein>
<dbReference type="SUPFAM" id="SSF56235">
    <property type="entry name" value="N-terminal nucleophile aminohydrolases (Ntn hydrolases)"/>
    <property type="match status" value="1"/>
</dbReference>
<dbReference type="InterPro" id="IPR029055">
    <property type="entry name" value="Ntn_hydrolases_N"/>
</dbReference>
<dbReference type="InterPro" id="IPR000246">
    <property type="entry name" value="Peptidase_T2"/>
</dbReference>
<dbReference type="Gene3D" id="3.60.20.30">
    <property type="entry name" value="(Glycosyl)asparaginase"/>
    <property type="match status" value="1"/>
</dbReference>
<evidence type="ECO:0000256" key="1">
    <source>
        <dbReference type="PIRSR" id="PIRSR600246-1"/>
    </source>
</evidence>